<name>A0ABQ6NBG6_9STRA</name>
<comment type="subcellular location">
    <subcellularLocation>
        <location evidence="1">Cell membrane</location>
        <topology evidence="1">Multi-pass membrane protein</topology>
    </subcellularLocation>
</comment>
<protein>
    <submittedName>
        <fullName evidence="8">Uncharacterized protein</fullName>
    </submittedName>
</protein>
<keyword evidence="5 7" id="KW-1133">Transmembrane helix</keyword>
<reference evidence="8 9" key="1">
    <citation type="journal article" date="2023" name="Commun. Biol.">
        <title>Genome analysis of Parmales, the sister group of diatoms, reveals the evolutionary specialization of diatoms from phago-mixotrophs to photoautotrophs.</title>
        <authorList>
            <person name="Ban H."/>
            <person name="Sato S."/>
            <person name="Yoshikawa S."/>
            <person name="Yamada K."/>
            <person name="Nakamura Y."/>
            <person name="Ichinomiya M."/>
            <person name="Sato N."/>
            <person name="Blanc-Mathieu R."/>
            <person name="Endo H."/>
            <person name="Kuwata A."/>
            <person name="Ogata H."/>
        </authorList>
    </citation>
    <scope>NUCLEOTIDE SEQUENCE [LARGE SCALE GENOMIC DNA]</scope>
</reference>
<evidence type="ECO:0000313" key="9">
    <source>
        <dbReference type="Proteomes" id="UP001165060"/>
    </source>
</evidence>
<evidence type="ECO:0000256" key="6">
    <source>
        <dbReference type="ARBA" id="ARBA00023136"/>
    </source>
</evidence>
<dbReference type="PANTHER" id="PTHR30106:SF2">
    <property type="entry name" value="UPF0324 INNER MEMBRANE PROTEIN YEIH"/>
    <property type="match status" value="1"/>
</dbReference>
<proteinExistence type="inferred from homology"/>
<keyword evidence="4 7" id="KW-0812">Transmembrane</keyword>
<keyword evidence="6 7" id="KW-0472">Membrane</keyword>
<evidence type="ECO:0000256" key="7">
    <source>
        <dbReference type="SAM" id="Phobius"/>
    </source>
</evidence>
<organism evidence="8 9">
    <name type="scientific">Tetraparma gracilis</name>
    <dbReference type="NCBI Taxonomy" id="2962635"/>
    <lineage>
        <taxon>Eukaryota</taxon>
        <taxon>Sar</taxon>
        <taxon>Stramenopiles</taxon>
        <taxon>Ochrophyta</taxon>
        <taxon>Bolidophyceae</taxon>
        <taxon>Parmales</taxon>
        <taxon>Triparmaceae</taxon>
        <taxon>Tetraparma</taxon>
    </lineage>
</organism>
<dbReference type="InterPro" id="IPR018383">
    <property type="entry name" value="UPF0324_pro"/>
</dbReference>
<dbReference type="EMBL" id="BRYB01006657">
    <property type="protein sequence ID" value="GMI54407.1"/>
    <property type="molecule type" value="Genomic_DNA"/>
</dbReference>
<accession>A0ABQ6NBG6</accession>
<dbReference type="PANTHER" id="PTHR30106">
    <property type="entry name" value="INNER MEMBRANE PROTEIN YEIH-RELATED"/>
    <property type="match status" value="1"/>
</dbReference>
<evidence type="ECO:0000313" key="8">
    <source>
        <dbReference type="EMBL" id="GMI54407.1"/>
    </source>
</evidence>
<sequence>MPGVGLAVATTSASFLSAAAFSSALAIPLSGIPVSILSGLALKNTNVLPPSLMSSSAAPGLKLSTTTLLRAGIVCVGMKLSFLDLLTSGLVGIPVVVSAMSAGFLYIPWASQKAGLSKELGSLLATGTTVCGVTAITAASPIVKASKADTAVAVANVVAFGTLGMLSFPYLAHHLFLTSPGCGTFLGVAIHDTSQVLGAGASYAQIYDNDAVLKIAAVTKLTRNLFLAGVVPGLAIQYAPSEKSGGEKDGTKAPPMNLAASFVKYTPGFVLGFVGASLFRSAGDATLLHSGSAFGCLDGDAWKTVVSGVGTTASTALLGTAMAAVGLSTSKESLKGVGAKPFLVGGSGALVVGGTGCAAIKTLEYAGIFV</sequence>
<evidence type="ECO:0000256" key="5">
    <source>
        <dbReference type="ARBA" id="ARBA00022989"/>
    </source>
</evidence>
<evidence type="ECO:0000256" key="1">
    <source>
        <dbReference type="ARBA" id="ARBA00004651"/>
    </source>
</evidence>
<comment type="caution">
    <text evidence="8">The sequence shown here is derived from an EMBL/GenBank/DDBJ whole genome shotgun (WGS) entry which is preliminary data.</text>
</comment>
<evidence type="ECO:0000256" key="4">
    <source>
        <dbReference type="ARBA" id="ARBA00022692"/>
    </source>
</evidence>
<keyword evidence="3" id="KW-1003">Cell membrane</keyword>
<evidence type="ECO:0000256" key="3">
    <source>
        <dbReference type="ARBA" id="ARBA00022475"/>
    </source>
</evidence>
<evidence type="ECO:0000256" key="2">
    <source>
        <dbReference type="ARBA" id="ARBA00007977"/>
    </source>
</evidence>
<feature type="transmembrane region" description="Helical" evidence="7">
    <location>
        <begin position="86"/>
        <end position="108"/>
    </location>
</feature>
<dbReference type="Pfam" id="PF03601">
    <property type="entry name" value="Cons_hypoth698"/>
    <property type="match status" value="1"/>
</dbReference>
<feature type="transmembrane region" description="Helical" evidence="7">
    <location>
        <begin position="120"/>
        <end position="139"/>
    </location>
</feature>
<comment type="similarity">
    <text evidence="2">Belongs to the UPF0324 family.</text>
</comment>
<gene>
    <name evidence="8" type="ORF">TeGR_g2824</name>
</gene>
<feature type="transmembrane region" description="Helical" evidence="7">
    <location>
        <begin position="151"/>
        <end position="171"/>
    </location>
</feature>
<dbReference type="Proteomes" id="UP001165060">
    <property type="component" value="Unassembled WGS sequence"/>
</dbReference>
<keyword evidence="9" id="KW-1185">Reference proteome</keyword>